<evidence type="ECO:0000256" key="6">
    <source>
        <dbReference type="SAM" id="Phobius"/>
    </source>
</evidence>
<dbReference type="GO" id="GO:0016020">
    <property type="term" value="C:membrane"/>
    <property type="evidence" value="ECO:0007669"/>
    <property type="project" value="UniProtKB-SubCell"/>
</dbReference>
<dbReference type="AlphaFoldDB" id="A0A7J0DPY2"/>
<reference evidence="8" key="1">
    <citation type="submission" date="2019-07" db="EMBL/GenBank/DDBJ databases">
        <title>De Novo Assembly of kiwifruit Actinidia rufa.</title>
        <authorList>
            <person name="Sugita-Konishi S."/>
            <person name="Sato K."/>
            <person name="Mori E."/>
            <person name="Abe Y."/>
            <person name="Kisaki G."/>
            <person name="Hamano K."/>
            <person name="Suezawa K."/>
            <person name="Otani M."/>
            <person name="Fukuda T."/>
            <person name="Manabe T."/>
            <person name="Gomi K."/>
            <person name="Tabuchi M."/>
            <person name="Akimitsu K."/>
            <person name="Kataoka I."/>
        </authorList>
    </citation>
    <scope>NUCLEOTIDE SEQUENCE [LARGE SCALE GENOMIC DNA]</scope>
    <source>
        <strain evidence="8">cv. Fuchu</strain>
    </source>
</reference>
<keyword evidence="8" id="KW-1185">Reference proteome</keyword>
<comment type="caution">
    <text evidence="7">The sequence shown here is derived from an EMBL/GenBank/DDBJ whole genome shotgun (WGS) entry which is preliminary data.</text>
</comment>
<protein>
    <submittedName>
        <fullName evidence="7">Transmembrane epididymal protein</fullName>
    </submittedName>
</protein>
<sequence length="181" mass="19631">MELTHSSGTLSGVSGLLAASVFGQELFLLHYHSADHVELEGHYHWILQLIVLVSLIASLSTTSFPSCFPAALVLAISVVFQGFWFTNMGFVLWVPEFVPRGCIAAGNNMHGTVVSDGGGRLRARALANIQFSWILAGIMIFTSCVCLTFARTFRPSVRSSEYEQLHSPGSVAIIGFKQANP</sequence>
<feature type="transmembrane region" description="Helical" evidence="6">
    <location>
        <begin position="42"/>
        <end position="60"/>
    </location>
</feature>
<feature type="transmembrane region" description="Helical" evidence="6">
    <location>
        <begin position="131"/>
        <end position="150"/>
    </location>
</feature>
<dbReference type="OrthoDB" id="551896at2759"/>
<keyword evidence="4 6" id="KW-1133">Transmembrane helix</keyword>
<comment type="subcellular location">
    <subcellularLocation>
        <location evidence="1">Membrane</location>
        <topology evidence="1">Multi-pass membrane protein</topology>
    </subcellularLocation>
</comment>
<feature type="transmembrane region" description="Helical" evidence="6">
    <location>
        <begin position="67"/>
        <end position="85"/>
    </location>
</feature>
<gene>
    <name evidence="7" type="ORF">Acr_00g0065940</name>
</gene>
<dbReference type="InterPro" id="IPR006904">
    <property type="entry name" value="DUF716"/>
</dbReference>
<dbReference type="Proteomes" id="UP000585474">
    <property type="component" value="Unassembled WGS sequence"/>
</dbReference>
<keyword evidence="5 6" id="KW-0472">Membrane</keyword>
<dbReference type="EMBL" id="BJWL01000339">
    <property type="protein sequence ID" value="GFS39977.1"/>
    <property type="molecule type" value="Genomic_DNA"/>
</dbReference>
<evidence type="ECO:0000256" key="5">
    <source>
        <dbReference type="ARBA" id="ARBA00023136"/>
    </source>
</evidence>
<evidence type="ECO:0000313" key="8">
    <source>
        <dbReference type="Proteomes" id="UP000585474"/>
    </source>
</evidence>
<dbReference type="Pfam" id="PF04819">
    <property type="entry name" value="DUF716"/>
    <property type="match status" value="1"/>
</dbReference>
<accession>A0A7J0DPY2</accession>
<evidence type="ECO:0000256" key="4">
    <source>
        <dbReference type="ARBA" id="ARBA00022989"/>
    </source>
</evidence>
<evidence type="ECO:0000256" key="1">
    <source>
        <dbReference type="ARBA" id="ARBA00004141"/>
    </source>
</evidence>
<name>A0A7J0DPY2_9ERIC</name>
<comment type="similarity">
    <text evidence="2">Belongs to the TMEM45 family.</text>
</comment>
<evidence type="ECO:0000313" key="7">
    <source>
        <dbReference type="EMBL" id="GFS39977.1"/>
    </source>
</evidence>
<proteinExistence type="inferred from homology"/>
<evidence type="ECO:0000256" key="2">
    <source>
        <dbReference type="ARBA" id="ARBA00006948"/>
    </source>
</evidence>
<evidence type="ECO:0000256" key="3">
    <source>
        <dbReference type="ARBA" id="ARBA00022692"/>
    </source>
</evidence>
<organism evidence="7 8">
    <name type="scientific">Actinidia rufa</name>
    <dbReference type="NCBI Taxonomy" id="165716"/>
    <lineage>
        <taxon>Eukaryota</taxon>
        <taxon>Viridiplantae</taxon>
        <taxon>Streptophyta</taxon>
        <taxon>Embryophyta</taxon>
        <taxon>Tracheophyta</taxon>
        <taxon>Spermatophyta</taxon>
        <taxon>Magnoliopsida</taxon>
        <taxon>eudicotyledons</taxon>
        <taxon>Gunneridae</taxon>
        <taxon>Pentapetalae</taxon>
        <taxon>asterids</taxon>
        <taxon>Ericales</taxon>
        <taxon>Actinidiaceae</taxon>
        <taxon>Actinidia</taxon>
    </lineage>
</organism>
<keyword evidence="3 6" id="KW-0812">Transmembrane</keyword>
<dbReference type="PANTHER" id="PTHR46285:SF13">
    <property type="entry name" value="OS02G0167775 PROTEIN"/>
    <property type="match status" value="1"/>
</dbReference>
<dbReference type="PANTHER" id="PTHR46285">
    <property type="entry name" value="PROTEINASE INHIBITOR I4, SERPIN (DUF716)-RELATED"/>
    <property type="match status" value="1"/>
</dbReference>